<dbReference type="Proteomes" id="UP000250583">
    <property type="component" value="Unassembled WGS sequence"/>
</dbReference>
<evidence type="ECO:0000259" key="9">
    <source>
        <dbReference type="Pfam" id="PF12804"/>
    </source>
</evidence>
<dbReference type="Pfam" id="PF12804">
    <property type="entry name" value="NTP_transf_3"/>
    <property type="match status" value="1"/>
</dbReference>
<feature type="binding site" evidence="8">
    <location>
        <begin position="11"/>
        <end position="13"/>
    </location>
    <ligand>
        <name>GTP</name>
        <dbReference type="ChEBI" id="CHEBI:37565"/>
    </ligand>
</feature>
<feature type="binding site" evidence="8">
    <location>
        <position position="98"/>
    </location>
    <ligand>
        <name>GTP</name>
        <dbReference type="ChEBI" id="CHEBI:37565"/>
    </ligand>
</feature>
<evidence type="ECO:0000256" key="3">
    <source>
        <dbReference type="ARBA" id="ARBA00022723"/>
    </source>
</evidence>
<evidence type="ECO:0000256" key="6">
    <source>
        <dbReference type="ARBA" id="ARBA00023134"/>
    </source>
</evidence>
<sequence>MSHIILGALILAGGQNRRMGGSPKALLPNGSGALILDGLRAAFAGFDEKLLSTNTPELAAGTGFAPVPDARPGMGPLAGLAAALSACQSDGLVVAACDMPCFDRAAAEFLASFADQDWPAWALRDRAGRLHPLCGIYTKQCLPAIQAALAAGEHRVGRLFQSVGGQAISLEGTSLPDAVVCNVNTPEELKELLQS</sequence>
<comment type="cofactor">
    <cofactor evidence="8">
        <name>Mg(2+)</name>
        <dbReference type="ChEBI" id="CHEBI:18420"/>
    </cofactor>
</comment>
<dbReference type="PANTHER" id="PTHR19136">
    <property type="entry name" value="MOLYBDENUM COFACTOR GUANYLYLTRANSFERASE"/>
    <property type="match status" value="1"/>
</dbReference>
<evidence type="ECO:0000256" key="1">
    <source>
        <dbReference type="ARBA" id="ARBA00022490"/>
    </source>
</evidence>
<reference evidence="10 11" key="1">
    <citation type="submission" date="2018-02" db="EMBL/GenBank/DDBJ databases">
        <title>Complete genome sequencing of Faecalibacterium prausnitzii strains isolated from the human gut.</title>
        <authorList>
            <person name="Fitzgerald B.C."/>
            <person name="Shkoporov A.N."/>
            <person name="Ross P.R."/>
            <person name="Hill C."/>
        </authorList>
    </citation>
    <scope>NUCLEOTIDE SEQUENCE [LARGE SCALE GENOMIC DNA]</scope>
    <source>
        <strain evidence="10 11">APC923/61-1</strain>
    </source>
</reference>
<evidence type="ECO:0000256" key="2">
    <source>
        <dbReference type="ARBA" id="ARBA00022679"/>
    </source>
</evidence>
<comment type="caution">
    <text evidence="10">The sequence shown here is derived from an EMBL/GenBank/DDBJ whole genome shotgun (WGS) entry which is preliminary data.</text>
</comment>
<dbReference type="EC" id="2.7.7.77" evidence="8"/>
<comment type="domain">
    <text evidence="8">The N-terminal domain determines nucleotide recognition and specific binding, while the C-terminal domain determines the specific binding to the target protein.</text>
</comment>
<dbReference type="PANTHER" id="PTHR19136:SF81">
    <property type="entry name" value="MOLYBDENUM COFACTOR GUANYLYLTRANSFERASE"/>
    <property type="match status" value="1"/>
</dbReference>
<dbReference type="Gene3D" id="3.90.550.10">
    <property type="entry name" value="Spore Coat Polysaccharide Biosynthesis Protein SpsA, Chain A"/>
    <property type="match status" value="1"/>
</dbReference>
<keyword evidence="5 8" id="KW-0460">Magnesium</keyword>
<name>A0A329U9X3_9FIRM</name>
<comment type="subcellular location">
    <subcellularLocation>
        <location evidence="8">Cytoplasm</location>
    </subcellularLocation>
</comment>
<dbReference type="EMBL" id="PRLE01000003">
    <property type="protein sequence ID" value="RAW59407.1"/>
    <property type="molecule type" value="Genomic_DNA"/>
</dbReference>
<evidence type="ECO:0000256" key="7">
    <source>
        <dbReference type="ARBA" id="ARBA00023150"/>
    </source>
</evidence>
<evidence type="ECO:0000256" key="4">
    <source>
        <dbReference type="ARBA" id="ARBA00022741"/>
    </source>
</evidence>
<dbReference type="OrthoDB" id="9786803at2"/>
<comment type="catalytic activity">
    <reaction evidence="8">
        <text>Mo-molybdopterin + GTP + H(+) = Mo-molybdopterin guanine dinucleotide + diphosphate</text>
        <dbReference type="Rhea" id="RHEA:34243"/>
        <dbReference type="ChEBI" id="CHEBI:15378"/>
        <dbReference type="ChEBI" id="CHEBI:33019"/>
        <dbReference type="ChEBI" id="CHEBI:37565"/>
        <dbReference type="ChEBI" id="CHEBI:71302"/>
        <dbReference type="ChEBI" id="CHEBI:71310"/>
        <dbReference type="EC" id="2.7.7.77"/>
    </reaction>
</comment>
<feature type="binding site" evidence="8">
    <location>
        <position position="98"/>
    </location>
    <ligand>
        <name>Mg(2+)</name>
        <dbReference type="ChEBI" id="CHEBI:18420"/>
    </ligand>
</feature>
<dbReference type="RefSeq" id="WP_112148408.1">
    <property type="nucleotide sequence ID" value="NZ_PRLE01000003.1"/>
</dbReference>
<dbReference type="InterPro" id="IPR013482">
    <property type="entry name" value="Molybde_CF_guanTrfase"/>
</dbReference>
<keyword evidence="1 8" id="KW-0963">Cytoplasm</keyword>
<gene>
    <name evidence="8" type="primary">mobA</name>
    <name evidence="10" type="ORF">C4N22_06665</name>
</gene>
<dbReference type="GO" id="GO:0046872">
    <property type="term" value="F:metal ion binding"/>
    <property type="evidence" value="ECO:0007669"/>
    <property type="project" value="UniProtKB-KW"/>
</dbReference>
<dbReference type="CDD" id="cd02503">
    <property type="entry name" value="MobA"/>
    <property type="match status" value="1"/>
</dbReference>
<comment type="similarity">
    <text evidence="8">Belongs to the MobA family.</text>
</comment>
<feature type="binding site" evidence="8">
    <location>
        <position position="24"/>
    </location>
    <ligand>
        <name>GTP</name>
        <dbReference type="ChEBI" id="CHEBI:37565"/>
    </ligand>
</feature>
<dbReference type="GO" id="GO:0005525">
    <property type="term" value="F:GTP binding"/>
    <property type="evidence" value="ECO:0007669"/>
    <property type="project" value="UniProtKB-UniRule"/>
</dbReference>
<dbReference type="InterPro" id="IPR029044">
    <property type="entry name" value="Nucleotide-diphossugar_trans"/>
</dbReference>
<protein>
    <recommendedName>
        <fullName evidence="8">Probable molybdenum cofactor guanylyltransferase</fullName>
        <shortName evidence="8">MoCo guanylyltransferase</shortName>
        <ecNumber evidence="8">2.7.7.77</ecNumber>
    </recommendedName>
    <alternativeName>
        <fullName evidence="8">GTP:molybdopterin guanylyltransferase</fullName>
    </alternativeName>
    <alternativeName>
        <fullName evidence="8">Mo-MPT guanylyltransferase</fullName>
    </alternativeName>
    <alternativeName>
        <fullName evidence="8">Molybdopterin guanylyltransferase</fullName>
    </alternativeName>
    <alternativeName>
        <fullName evidence="8">Molybdopterin-guanine dinucleotide synthase</fullName>
        <shortName evidence="8">MGD synthase</shortName>
    </alternativeName>
</protein>
<comment type="function">
    <text evidence="8">Transfers a GMP moiety from GTP to Mo-molybdopterin (Mo-MPT) cofactor (Moco or molybdenum cofactor) to form Mo-molybdopterin guanine dinucleotide (Mo-MGD) cofactor.</text>
</comment>
<keyword evidence="6 8" id="KW-0342">GTP-binding</keyword>
<organism evidence="10 11">
    <name type="scientific">Faecalibacterium prausnitzii</name>
    <dbReference type="NCBI Taxonomy" id="853"/>
    <lineage>
        <taxon>Bacteria</taxon>
        <taxon>Bacillati</taxon>
        <taxon>Bacillota</taxon>
        <taxon>Clostridia</taxon>
        <taxon>Eubacteriales</taxon>
        <taxon>Oscillospiraceae</taxon>
        <taxon>Faecalibacterium</taxon>
    </lineage>
</organism>
<dbReference type="InterPro" id="IPR025877">
    <property type="entry name" value="MobA-like_NTP_Trfase"/>
</dbReference>
<accession>A0A329U9X3</accession>
<dbReference type="SUPFAM" id="SSF53448">
    <property type="entry name" value="Nucleotide-diphospho-sugar transferases"/>
    <property type="match status" value="1"/>
</dbReference>
<keyword evidence="7 8" id="KW-0501">Molybdenum cofactor biosynthesis</keyword>
<dbReference type="GO" id="GO:0005737">
    <property type="term" value="C:cytoplasm"/>
    <property type="evidence" value="ECO:0007669"/>
    <property type="project" value="UniProtKB-SubCell"/>
</dbReference>
<evidence type="ECO:0000313" key="11">
    <source>
        <dbReference type="Proteomes" id="UP000250583"/>
    </source>
</evidence>
<feature type="binding site" evidence="8">
    <location>
        <position position="69"/>
    </location>
    <ligand>
        <name>GTP</name>
        <dbReference type="ChEBI" id="CHEBI:37565"/>
    </ligand>
</feature>
<evidence type="ECO:0000256" key="8">
    <source>
        <dbReference type="HAMAP-Rule" id="MF_00316"/>
    </source>
</evidence>
<comment type="caution">
    <text evidence="8">Lacks conserved residue(s) required for the propagation of feature annotation.</text>
</comment>
<keyword evidence="2 8" id="KW-0808">Transferase</keyword>
<evidence type="ECO:0000256" key="5">
    <source>
        <dbReference type="ARBA" id="ARBA00022842"/>
    </source>
</evidence>
<dbReference type="GO" id="GO:0061603">
    <property type="term" value="F:molybdenum cofactor guanylyltransferase activity"/>
    <property type="evidence" value="ECO:0007669"/>
    <property type="project" value="UniProtKB-EC"/>
</dbReference>
<dbReference type="AlphaFoldDB" id="A0A329U9X3"/>
<proteinExistence type="inferred from homology"/>
<keyword evidence="4 8" id="KW-0547">Nucleotide-binding</keyword>
<evidence type="ECO:0000313" key="10">
    <source>
        <dbReference type="EMBL" id="RAW59407.1"/>
    </source>
</evidence>
<dbReference type="HAMAP" id="MF_00316">
    <property type="entry name" value="MobA"/>
    <property type="match status" value="1"/>
</dbReference>
<keyword evidence="3 8" id="KW-0479">Metal-binding</keyword>
<dbReference type="GO" id="GO:0006777">
    <property type="term" value="P:Mo-molybdopterin cofactor biosynthetic process"/>
    <property type="evidence" value="ECO:0007669"/>
    <property type="project" value="UniProtKB-KW"/>
</dbReference>
<feature type="domain" description="MobA-like NTP transferase" evidence="9">
    <location>
        <begin position="8"/>
        <end position="160"/>
    </location>
</feature>